<keyword evidence="2" id="KW-1185">Reference proteome</keyword>
<gene>
    <name evidence="1" type="ORF">MDA_GLEAN10007460</name>
</gene>
<dbReference type="EMBL" id="KB104986">
    <property type="protein sequence ID" value="ELK32835.1"/>
    <property type="molecule type" value="Genomic_DNA"/>
</dbReference>
<accession>L5M3J5</accession>
<protein>
    <submittedName>
        <fullName evidence="1">Uncharacterized protein</fullName>
    </submittedName>
</protein>
<name>L5M3J5_MYODS</name>
<proteinExistence type="predicted"/>
<reference evidence="2" key="1">
    <citation type="journal article" date="2013" name="Science">
        <title>Comparative analysis of bat genomes provides insight into the evolution of flight and immunity.</title>
        <authorList>
            <person name="Zhang G."/>
            <person name="Cowled C."/>
            <person name="Shi Z."/>
            <person name="Huang Z."/>
            <person name="Bishop-Lilly K.A."/>
            <person name="Fang X."/>
            <person name="Wynne J.W."/>
            <person name="Xiong Z."/>
            <person name="Baker M.L."/>
            <person name="Zhao W."/>
            <person name="Tachedjian M."/>
            <person name="Zhu Y."/>
            <person name="Zhou P."/>
            <person name="Jiang X."/>
            <person name="Ng J."/>
            <person name="Yang L."/>
            <person name="Wu L."/>
            <person name="Xiao J."/>
            <person name="Feng Y."/>
            <person name="Chen Y."/>
            <person name="Sun X."/>
            <person name="Zhang Y."/>
            <person name="Marsh G.A."/>
            <person name="Crameri G."/>
            <person name="Broder C.C."/>
            <person name="Frey K.G."/>
            <person name="Wang L.F."/>
            <person name="Wang J."/>
        </authorList>
    </citation>
    <scope>NUCLEOTIDE SEQUENCE [LARGE SCALE GENOMIC DNA]</scope>
</reference>
<organism evidence="1 2">
    <name type="scientific">Myotis davidii</name>
    <name type="common">David's myotis</name>
    <dbReference type="NCBI Taxonomy" id="225400"/>
    <lineage>
        <taxon>Eukaryota</taxon>
        <taxon>Metazoa</taxon>
        <taxon>Chordata</taxon>
        <taxon>Craniata</taxon>
        <taxon>Vertebrata</taxon>
        <taxon>Euteleostomi</taxon>
        <taxon>Mammalia</taxon>
        <taxon>Eutheria</taxon>
        <taxon>Laurasiatheria</taxon>
        <taxon>Chiroptera</taxon>
        <taxon>Yangochiroptera</taxon>
        <taxon>Vespertilionidae</taxon>
        <taxon>Myotis</taxon>
    </lineage>
</organism>
<evidence type="ECO:0000313" key="2">
    <source>
        <dbReference type="Proteomes" id="UP000010556"/>
    </source>
</evidence>
<dbReference type="Proteomes" id="UP000010556">
    <property type="component" value="Unassembled WGS sequence"/>
</dbReference>
<dbReference type="AlphaFoldDB" id="L5M3J5"/>
<evidence type="ECO:0000313" key="1">
    <source>
        <dbReference type="EMBL" id="ELK32835.1"/>
    </source>
</evidence>
<sequence>MKESGVNLPRLEVSGKEGTLPFNVFQPWVFVSPTAIEEVSGFALQSIGGGYSTGSSTRSPGVRLLTMMCTDHQEVVRNMVGVGNTELAVDGSGGAADLDGP</sequence>